<dbReference type="InterPro" id="IPR001206">
    <property type="entry name" value="Diacylglycerol_kinase_cat_dom"/>
</dbReference>
<keyword evidence="11" id="KW-1208">Phospholipid metabolism</keyword>
<proteinExistence type="predicted"/>
<feature type="domain" description="DAGKc" evidence="12">
    <location>
        <begin position="1"/>
        <end position="123"/>
    </location>
</feature>
<dbReference type="Gene3D" id="3.40.50.10330">
    <property type="entry name" value="Probable inorganic polyphosphate/atp-NAD kinase, domain 1"/>
    <property type="match status" value="1"/>
</dbReference>
<dbReference type="PANTHER" id="PTHR12358:SF106">
    <property type="entry name" value="LIPID KINASE YEGS"/>
    <property type="match status" value="1"/>
</dbReference>
<organism evidence="13">
    <name type="scientific">freshwater metagenome</name>
    <dbReference type="NCBI Taxonomy" id="449393"/>
    <lineage>
        <taxon>unclassified sequences</taxon>
        <taxon>metagenomes</taxon>
        <taxon>ecological metagenomes</taxon>
    </lineage>
</organism>
<dbReference type="InterPro" id="IPR045540">
    <property type="entry name" value="YegS/DAGK_C"/>
</dbReference>
<evidence type="ECO:0000256" key="11">
    <source>
        <dbReference type="ARBA" id="ARBA00023264"/>
    </source>
</evidence>
<keyword evidence="10" id="KW-0594">Phospholipid biosynthesis</keyword>
<dbReference type="InterPro" id="IPR017438">
    <property type="entry name" value="ATP-NAD_kinase_N"/>
</dbReference>
<dbReference type="InterPro" id="IPR050187">
    <property type="entry name" value="Lipid_Phosphate_FormReg"/>
</dbReference>
<dbReference type="EMBL" id="CAEZXB010000010">
    <property type="protein sequence ID" value="CAB4675433.1"/>
    <property type="molecule type" value="Genomic_DNA"/>
</dbReference>
<evidence type="ECO:0000256" key="6">
    <source>
        <dbReference type="ARBA" id="ARBA00022777"/>
    </source>
</evidence>
<dbReference type="GO" id="GO:0004143">
    <property type="term" value="F:ATP-dependent diacylglycerol kinase activity"/>
    <property type="evidence" value="ECO:0007669"/>
    <property type="project" value="TreeGrafter"/>
</dbReference>
<evidence type="ECO:0000256" key="3">
    <source>
        <dbReference type="ARBA" id="ARBA00022679"/>
    </source>
</evidence>
<gene>
    <name evidence="13" type="ORF">UFOPK2342_00743</name>
</gene>
<keyword evidence="5" id="KW-0547">Nucleotide-binding</keyword>
<reference evidence="13" key="1">
    <citation type="submission" date="2020-05" db="EMBL/GenBank/DDBJ databases">
        <authorList>
            <person name="Chiriac C."/>
            <person name="Salcher M."/>
            <person name="Ghai R."/>
            <person name="Kavagutti S V."/>
        </authorList>
    </citation>
    <scope>NUCLEOTIDE SEQUENCE</scope>
</reference>
<evidence type="ECO:0000256" key="7">
    <source>
        <dbReference type="ARBA" id="ARBA00022840"/>
    </source>
</evidence>
<protein>
    <submittedName>
        <fullName evidence="13">Unannotated protein</fullName>
    </submittedName>
</protein>
<evidence type="ECO:0000256" key="9">
    <source>
        <dbReference type="ARBA" id="ARBA00023098"/>
    </source>
</evidence>
<evidence type="ECO:0000256" key="5">
    <source>
        <dbReference type="ARBA" id="ARBA00022741"/>
    </source>
</evidence>
<sequence>MTVALIVNPASGGGKGLASGLAAAEILNPRISHHSKSYEDTIIAVDRAAEAGCTVIAACGGDGLMHAAIQGCVQHNLSLLPIPAGTGNDFARALNIHTKDPLAHLRASLVEERIDLGHLGDRYFGAILSSGFDSVVNERANKLRWPKGPMRYNVAILQELPKFSPISFTMHLDGVEFQREAMLVAVANAPSYGGGMLVCPDASMSDGLFDVMILNGVSKPEFLKVFPKVYKGLHVNHPAVEIHRAAHVLIDAPAIGYADGERMGSLPIEARVAPAALTILRAG</sequence>
<name>A0A6J6MSP6_9ZZZZ</name>
<keyword evidence="9" id="KW-0443">Lipid metabolism</keyword>
<keyword evidence="6" id="KW-0418">Kinase</keyword>
<evidence type="ECO:0000259" key="12">
    <source>
        <dbReference type="PROSITE" id="PS50146"/>
    </source>
</evidence>
<evidence type="ECO:0000256" key="8">
    <source>
        <dbReference type="ARBA" id="ARBA00022842"/>
    </source>
</evidence>
<dbReference type="SMART" id="SM00046">
    <property type="entry name" value="DAGKc"/>
    <property type="match status" value="1"/>
</dbReference>
<comment type="cofactor">
    <cofactor evidence="1">
        <name>Mg(2+)</name>
        <dbReference type="ChEBI" id="CHEBI:18420"/>
    </cofactor>
</comment>
<evidence type="ECO:0000313" key="13">
    <source>
        <dbReference type="EMBL" id="CAB4675433.1"/>
    </source>
</evidence>
<dbReference type="GO" id="GO:0008654">
    <property type="term" value="P:phospholipid biosynthetic process"/>
    <property type="evidence" value="ECO:0007669"/>
    <property type="project" value="UniProtKB-KW"/>
</dbReference>
<keyword evidence="4" id="KW-0479">Metal-binding</keyword>
<dbReference type="NCBIfam" id="TIGR00147">
    <property type="entry name" value="YegS/Rv2252/BmrU family lipid kinase"/>
    <property type="match status" value="1"/>
</dbReference>
<dbReference type="InterPro" id="IPR005218">
    <property type="entry name" value="Diacylglycerol/lipid_kinase"/>
</dbReference>
<evidence type="ECO:0000256" key="10">
    <source>
        <dbReference type="ARBA" id="ARBA00023209"/>
    </source>
</evidence>
<keyword evidence="3" id="KW-0808">Transferase</keyword>
<dbReference type="Gene3D" id="2.60.200.40">
    <property type="match status" value="1"/>
</dbReference>
<keyword evidence="2" id="KW-0444">Lipid biosynthesis</keyword>
<evidence type="ECO:0000256" key="2">
    <source>
        <dbReference type="ARBA" id="ARBA00022516"/>
    </source>
</evidence>
<evidence type="ECO:0000256" key="4">
    <source>
        <dbReference type="ARBA" id="ARBA00022723"/>
    </source>
</evidence>
<dbReference type="Pfam" id="PF00781">
    <property type="entry name" value="DAGK_cat"/>
    <property type="match status" value="1"/>
</dbReference>
<dbReference type="GO" id="GO:0005886">
    <property type="term" value="C:plasma membrane"/>
    <property type="evidence" value="ECO:0007669"/>
    <property type="project" value="TreeGrafter"/>
</dbReference>
<dbReference type="AlphaFoldDB" id="A0A6J6MSP6"/>
<dbReference type="GO" id="GO:0005524">
    <property type="term" value="F:ATP binding"/>
    <property type="evidence" value="ECO:0007669"/>
    <property type="project" value="UniProtKB-KW"/>
</dbReference>
<dbReference type="PROSITE" id="PS50146">
    <property type="entry name" value="DAGK"/>
    <property type="match status" value="1"/>
</dbReference>
<dbReference type="PANTHER" id="PTHR12358">
    <property type="entry name" value="SPHINGOSINE KINASE"/>
    <property type="match status" value="1"/>
</dbReference>
<evidence type="ECO:0000256" key="1">
    <source>
        <dbReference type="ARBA" id="ARBA00001946"/>
    </source>
</evidence>
<dbReference type="GO" id="GO:0046872">
    <property type="term" value="F:metal ion binding"/>
    <property type="evidence" value="ECO:0007669"/>
    <property type="project" value="UniProtKB-KW"/>
</dbReference>
<keyword evidence="8" id="KW-0460">Magnesium</keyword>
<dbReference type="Pfam" id="PF19279">
    <property type="entry name" value="YegS_C"/>
    <property type="match status" value="1"/>
</dbReference>
<dbReference type="SUPFAM" id="SSF111331">
    <property type="entry name" value="NAD kinase/diacylglycerol kinase-like"/>
    <property type="match status" value="1"/>
</dbReference>
<accession>A0A6J6MSP6</accession>
<keyword evidence="7" id="KW-0067">ATP-binding</keyword>
<dbReference type="InterPro" id="IPR016064">
    <property type="entry name" value="NAD/diacylglycerol_kinase_sf"/>
</dbReference>